<comment type="caution">
    <text evidence="20">The sequence shown here is derived from an EMBL/GenBank/DDBJ whole genome shotgun (WGS) entry which is preliminary data.</text>
</comment>
<dbReference type="EMBL" id="BAABUK010000007">
    <property type="protein sequence ID" value="GAA5810345.1"/>
    <property type="molecule type" value="Genomic_DNA"/>
</dbReference>
<evidence type="ECO:0000256" key="16">
    <source>
        <dbReference type="ARBA" id="ARBA00032706"/>
    </source>
</evidence>
<keyword evidence="13 17" id="KW-0457">Lysine biosynthesis</keyword>
<comment type="similarity">
    <text evidence="4 17">Belongs to the aconitase/IPM isomerase family.</text>
</comment>
<dbReference type="InterPro" id="IPR015931">
    <property type="entry name" value="Acnase/IPM_dHydase_lsu_aba_1/3"/>
</dbReference>
<comment type="subcellular location">
    <subcellularLocation>
        <location evidence="2 17">Mitochondrion</location>
    </subcellularLocation>
</comment>
<dbReference type="Proteomes" id="UP001473302">
    <property type="component" value="Unassembled WGS sequence"/>
</dbReference>
<dbReference type="InterPro" id="IPR004418">
    <property type="entry name" value="Homoaconitase_mito"/>
</dbReference>
<keyword evidence="10 17" id="KW-0408">Iron</keyword>
<evidence type="ECO:0000256" key="2">
    <source>
        <dbReference type="ARBA" id="ARBA00004173"/>
    </source>
</evidence>
<comment type="function">
    <text evidence="1 17">Catalyzes the reversible hydration of cis-homoaconitate to (2R,3S)-homoisocitrate, a step in the alpha-aminoadipate pathway for lysine biosynthesis.</text>
</comment>
<dbReference type="Pfam" id="PF00330">
    <property type="entry name" value="Aconitase"/>
    <property type="match status" value="1"/>
</dbReference>
<dbReference type="InterPro" id="IPR001030">
    <property type="entry name" value="Acoase/IPM_deHydtase_lsu_aba"/>
</dbReference>
<dbReference type="PANTHER" id="PTHR43822:SF2">
    <property type="entry name" value="HOMOACONITASE, MITOCHONDRIAL"/>
    <property type="match status" value="1"/>
</dbReference>
<evidence type="ECO:0000256" key="12">
    <source>
        <dbReference type="ARBA" id="ARBA00023128"/>
    </source>
</evidence>
<keyword evidence="14 17" id="KW-0456">Lyase</keyword>
<sequence>MFLSISRTNIYRNTTRIIPSVQHYRRTYATESTDSQNLIEKIVQKYALDLPEGYKVKSGDYVTIRPHHVLTHDNTGAVIPKFKSIGATKIHDPKQPVYALDHDVQNKTDKNLMKYANIEAWGKEQGVDFYPAGRGIGHQVMIEEGYAFPNTLTVASDSHSNMYGGIGALGTPIVRTDAAAIWATGRTWWQIPPVVKVELQGKLAAGVTGKDVIITLCGLFNKDQVLNTAIEFHGEEALKGLSVEDRLAISNMTTEWGALAGVFPVDNATIDFLRKRQRRIDLTHFENKNLPELKKGENFVHPRINDETIQALIDHPVKPSSDATYSKTLTLDLSTLSPHVSGPNSVKVATPLADLQSQEIKINKAYLVSCVNSRASDLKQAAEVLKGKKIKEGVEFYVAAASSEVQKEAEEAGDWEILVQAGAKVLPAGCGPCVGLGTGLLKDGEIGISATNRNFKGRMGSPSALAYLASPAVVAASALSGIISGPPTSADHVKPAFSIKTDAPKASTEETGAAEVLPNFPSVIKGEILFCPADNLNTDGIYPGKYTYNDDMTTDDMKKVVMENYDPNFVNIVQKGDVLVGGFNFGTGSSREQAATAIKSRDIQIMVAGSYSDIFKRNSVNNALLLIESPELVNDLKQEVGTTDLTKRTGWNVDVHVAEGKVVVRKDNGQEKLYKVGALGKSVQEIWLANGLEGWVKERL</sequence>
<dbReference type="Gene3D" id="3.20.19.10">
    <property type="entry name" value="Aconitase, domain 4"/>
    <property type="match status" value="1"/>
</dbReference>
<evidence type="ECO:0000256" key="8">
    <source>
        <dbReference type="ARBA" id="ARBA00022723"/>
    </source>
</evidence>
<dbReference type="PRINTS" id="PR00415">
    <property type="entry name" value="ACONITASE"/>
</dbReference>
<keyword evidence="11 17" id="KW-0411">Iron-sulfur</keyword>
<dbReference type="InterPro" id="IPR000573">
    <property type="entry name" value="AconitaseA/IPMdHydase_ssu_swvl"/>
</dbReference>
<dbReference type="NCBIfam" id="TIGR00139">
    <property type="entry name" value="h_aconitase"/>
    <property type="match status" value="1"/>
</dbReference>
<dbReference type="InterPro" id="IPR015928">
    <property type="entry name" value="Aconitase/3IPM_dehydase_swvl"/>
</dbReference>
<evidence type="ECO:0000256" key="6">
    <source>
        <dbReference type="ARBA" id="ARBA00021560"/>
    </source>
</evidence>
<evidence type="ECO:0000259" key="18">
    <source>
        <dbReference type="Pfam" id="PF00330"/>
    </source>
</evidence>
<keyword evidence="21" id="KW-1185">Reference proteome</keyword>
<comment type="cofactor">
    <cofactor evidence="17">
        <name>[4Fe-4S] cluster</name>
        <dbReference type="ChEBI" id="CHEBI:49883"/>
    </cofactor>
    <text evidence="17">Binds 1 [4Fe-4S] cluster per subunit.</text>
</comment>
<evidence type="ECO:0000256" key="9">
    <source>
        <dbReference type="ARBA" id="ARBA00022946"/>
    </source>
</evidence>
<evidence type="ECO:0000256" key="15">
    <source>
        <dbReference type="ARBA" id="ARBA00029338"/>
    </source>
</evidence>
<dbReference type="SUPFAM" id="SSF53732">
    <property type="entry name" value="Aconitase iron-sulfur domain"/>
    <property type="match status" value="1"/>
</dbReference>
<evidence type="ECO:0000256" key="17">
    <source>
        <dbReference type="RuleBase" id="RU362038"/>
    </source>
</evidence>
<dbReference type="Gene3D" id="3.30.499.10">
    <property type="entry name" value="Aconitase, domain 3"/>
    <property type="match status" value="2"/>
</dbReference>
<dbReference type="InterPro" id="IPR036008">
    <property type="entry name" value="Aconitase_4Fe-4S_dom"/>
</dbReference>
<dbReference type="InterPro" id="IPR018136">
    <property type="entry name" value="Aconitase_4Fe-4S_BS"/>
</dbReference>
<feature type="domain" description="Aconitase A/isopropylmalate dehydratase small subunit swivel" evidence="19">
    <location>
        <begin position="506"/>
        <end position="630"/>
    </location>
</feature>
<name>A0ABP9YU16_9FUNG</name>
<evidence type="ECO:0000256" key="14">
    <source>
        <dbReference type="ARBA" id="ARBA00023239"/>
    </source>
</evidence>
<proteinExistence type="inferred from homology"/>
<evidence type="ECO:0000256" key="11">
    <source>
        <dbReference type="ARBA" id="ARBA00023014"/>
    </source>
</evidence>
<evidence type="ECO:0000256" key="5">
    <source>
        <dbReference type="ARBA" id="ARBA00012022"/>
    </source>
</evidence>
<evidence type="ECO:0000313" key="20">
    <source>
        <dbReference type="EMBL" id="GAA5810345.1"/>
    </source>
</evidence>
<dbReference type="CDD" id="cd01674">
    <property type="entry name" value="Homoaconitase_Swivel"/>
    <property type="match status" value="1"/>
</dbReference>
<evidence type="ECO:0000256" key="7">
    <source>
        <dbReference type="ARBA" id="ARBA00022605"/>
    </source>
</evidence>
<keyword evidence="12 17" id="KW-0496">Mitochondrion</keyword>
<keyword evidence="7 17" id="KW-0028">Amino-acid biosynthesis</keyword>
<comment type="catalytic activity">
    <reaction evidence="15 17">
        <text>(2R,3S)-homoisocitrate = cis-homoaconitate + H2O</text>
        <dbReference type="Rhea" id="RHEA:15485"/>
        <dbReference type="ChEBI" id="CHEBI:15377"/>
        <dbReference type="ChEBI" id="CHEBI:15404"/>
        <dbReference type="ChEBI" id="CHEBI:58174"/>
        <dbReference type="EC" id="4.2.1.36"/>
    </reaction>
</comment>
<organism evidence="20 21">
    <name type="scientific">Mucor flavus</name>
    <dbReference type="NCBI Taxonomy" id="439312"/>
    <lineage>
        <taxon>Eukaryota</taxon>
        <taxon>Fungi</taxon>
        <taxon>Fungi incertae sedis</taxon>
        <taxon>Mucoromycota</taxon>
        <taxon>Mucoromycotina</taxon>
        <taxon>Mucoromycetes</taxon>
        <taxon>Mucorales</taxon>
        <taxon>Mucorineae</taxon>
        <taxon>Mucoraceae</taxon>
        <taxon>Mucor</taxon>
    </lineage>
</organism>
<dbReference type="EC" id="4.2.1.36" evidence="5 17"/>
<evidence type="ECO:0000259" key="19">
    <source>
        <dbReference type="Pfam" id="PF00694"/>
    </source>
</evidence>
<evidence type="ECO:0000256" key="1">
    <source>
        <dbReference type="ARBA" id="ARBA00003422"/>
    </source>
</evidence>
<dbReference type="InterPro" id="IPR050067">
    <property type="entry name" value="IPM_dehydratase_rel_enz"/>
</dbReference>
<evidence type="ECO:0000256" key="13">
    <source>
        <dbReference type="ARBA" id="ARBA00023154"/>
    </source>
</evidence>
<dbReference type="PROSITE" id="PS01244">
    <property type="entry name" value="ACONITASE_2"/>
    <property type="match status" value="1"/>
</dbReference>
<dbReference type="InterPro" id="IPR039386">
    <property type="entry name" value="Homoaconitase_swivel"/>
</dbReference>
<accession>A0ABP9YU16</accession>
<feature type="domain" description="Aconitase/3-isopropylmalate dehydratase large subunit alpha/beta/alpha" evidence="18">
    <location>
        <begin position="57"/>
        <end position="481"/>
    </location>
</feature>
<dbReference type="PANTHER" id="PTHR43822">
    <property type="entry name" value="HOMOACONITASE, MITOCHONDRIAL-RELATED"/>
    <property type="match status" value="1"/>
</dbReference>
<reference evidence="20 21" key="1">
    <citation type="submission" date="2024-04" db="EMBL/GenBank/DDBJ databases">
        <title>genome sequences of Mucor flavus KT1a and Helicostylum pulchrum KT1b strains isolated from the surface of a dry-aged beef.</title>
        <authorList>
            <person name="Toyotome T."/>
            <person name="Hosono M."/>
            <person name="Torimaru M."/>
            <person name="Fukuda K."/>
            <person name="Mikami N."/>
        </authorList>
    </citation>
    <scope>NUCLEOTIDE SEQUENCE [LARGE SCALE GENOMIC DNA]</scope>
    <source>
        <strain evidence="20 21">KT1a</strain>
    </source>
</reference>
<evidence type="ECO:0000256" key="10">
    <source>
        <dbReference type="ARBA" id="ARBA00023004"/>
    </source>
</evidence>
<gene>
    <name evidence="20" type="ORF">MFLAVUS_003766</name>
</gene>
<dbReference type="Pfam" id="PF00694">
    <property type="entry name" value="Aconitase_C"/>
    <property type="match status" value="1"/>
</dbReference>
<comment type="pathway">
    <text evidence="3 17">Amino-acid biosynthesis; L-lysine biosynthesis via AAA pathway; L-alpha-aminoadipate from 2-oxoglutarate: step 3/5.</text>
</comment>
<protein>
    <recommendedName>
        <fullName evidence="6 17">Homoaconitase, mitochondrial</fullName>
        <ecNumber evidence="5 17">4.2.1.36</ecNumber>
    </recommendedName>
    <alternativeName>
        <fullName evidence="16 17">Homoaconitate hydratase</fullName>
    </alternativeName>
</protein>
<evidence type="ECO:0000256" key="4">
    <source>
        <dbReference type="ARBA" id="ARBA00007185"/>
    </source>
</evidence>
<dbReference type="SUPFAM" id="SSF52016">
    <property type="entry name" value="LeuD/IlvD-like"/>
    <property type="match status" value="1"/>
</dbReference>
<evidence type="ECO:0000313" key="21">
    <source>
        <dbReference type="Proteomes" id="UP001473302"/>
    </source>
</evidence>
<keyword evidence="9 17" id="KW-0809">Transit peptide</keyword>
<evidence type="ECO:0000256" key="3">
    <source>
        <dbReference type="ARBA" id="ARBA00005106"/>
    </source>
</evidence>
<keyword evidence="8 17" id="KW-0479">Metal-binding</keyword>